<proteinExistence type="inferred from homology"/>
<protein>
    <recommendedName>
        <fullName evidence="3">Mitochondrial inner membrane protease subunit 2</fullName>
    </recommendedName>
</protein>
<dbReference type="AlphaFoldDB" id="D8LZZ1"/>
<dbReference type="InterPro" id="IPR019757">
    <property type="entry name" value="Pept_S26A_signal_pept_1_Lys-AS"/>
</dbReference>
<dbReference type="CDD" id="cd06530">
    <property type="entry name" value="S26_SPase_I"/>
    <property type="match status" value="1"/>
</dbReference>
<keyword evidence="5" id="KW-0812">Transmembrane</keyword>
<evidence type="ECO:0000256" key="3">
    <source>
        <dbReference type="ARBA" id="ARBA00013650"/>
    </source>
</evidence>
<accession>D8LZZ1</accession>
<keyword evidence="6" id="KW-0999">Mitochondrion inner membrane</keyword>
<sequence>MQPTINPVVEGKNLHEWVLVSKLGAKKYAYNRGDVVMLKSPTDPKRYLVKRIIALPGDWVQLHGNKLIEIEKGHCWVEGDNTKNSIDSNRFGQVPLGLIEGTVKCVIFPFTRMRYLAPHTSPITRVMYKSEDIHDYFVFSIKCLPVITNQSFSRNPSFLTHFRTFLQLLTDIRDDFTGTTYGNICKFTGSGDESDGPLRS</sequence>
<dbReference type="GO" id="GO:0006465">
    <property type="term" value="P:signal peptide processing"/>
    <property type="evidence" value="ECO:0007669"/>
    <property type="project" value="InterPro"/>
</dbReference>
<dbReference type="Gene3D" id="2.10.109.10">
    <property type="entry name" value="Umud Fragment, subunit A"/>
    <property type="match status" value="1"/>
</dbReference>
<dbReference type="GO" id="GO:0042720">
    <property type="term" value="C:mitochondrial inner membrane peptidase complex"/>
    <property type="evidence" value="ECO:0007669"/>
    <property type="project" value="InterPro"/>
</dbReference>
<name>D8LZZ1_BLAHO</name>
<evidence type="ECO:0000256" key="2">
    <source>
        <dbReference type="ARBA" id="ARBA00007066"/>
    </source>
</evidence>
<dbReference type="PROSITE" id="PS00760">
    <property type="entry name" value="SPASE_I_2"/>
    <property type="match status" value="1"/>
</dbReference>
<reference evidence="12" key="1">
    <citation type="submission" date="2010-02" db="EMBL/GenBank/DDBJ databases">
        <title>Sequencing and annotation of the Blastocystis hominis genome.</title>
        <authorList>
            <person name="Wincker P."/>
        </authorList>
    </citation>
    <scope>NUCLEOTIDE SEQUENCE</scope>
    <source>
        <strain evidence="12">Singapore isolate B</strain>
    </source>
</reference>
<keyword evidence="7" id="KW-0378">Hydrolase</keyword>
<comment type="similarity">
    <text evidence="2">Belongs to the peptidase S26 family. IMP2 subfamily.</text>
</comment>
<gene>
    <name evidence="12" type="ORF">GSBLH_T00001554001</name>
</gene>
<evidence type="ECO:0000256" key="9">
    <source>
        <dbReference type="ARBA" id="ARBA00023128"/>
    </source>
</evidence>
<evidence type="ECO:0000256" key="7">
    <source>
        <dbReference type="ARBA" id="ARBA00022801"/>
    </source>
</evidence>
<dbReference type="InParanoid" id="D8LZZ1"/>
<evidence type="ECO:0000256" key="5">
    <source>
        <dbReference type="ARBA" id="ARBA00022692"/>
    </source>
</evidence>
<dbReference type="GO" id="GO:0004252">
    <property type="term" value="F:serine-type endopeptidase activity"/>
    <property type="evidence" value="ECO:0007669"/>
    <property type="project" value="InterPro"/>
</dbReference>
<dbReference type="GeneID" id="24918797"/>
<dbReference type="OrthoDB" id="9996127at2759"/>
<dbReference type="GO" id="GO:0006627">
    <property type="term" value="P:protein processing involved in protein targeting to mitochondrion"/>
    <property type="evidence" value="ECO:0007669"/>
    <property type="project" value="InterPro"/>
</dbReference>
<evidence type="ECO:0000256" key="6">
    <source>
        <dbReference type="ARBA" id="ARBA00022792"/>
    </source>
</evidence>
<evidence type="ECO:0000313" key="13">
    <source>
        <dbReference type="Proteomes" id="UP000008312"/>
    </source>
</evidence>
<evidence type="ECO:0000313" key="12">
    <source>
        <dbReference type="EMBL" id="CBK21380.2"/>
    </source>
</evidence>
<evidence type="ECO:0000256" key="8">
    <source>
        <dbReference type="ARBA" id="ARBA00022989"/>
    </source>
</evidence>
<dbReference type="EMBL" id="FN668642">
    <property type="protein sequence ID" value="CBK21380.2"/>
    <property type="molecule type" value="Genomic_DNA"/>
</dbReference>
<keyword evidence="4" id="KW-0645">Protease</keyword>
<dbReference type="InterPro" id="IPR036286">
    <property type="entry name" value="LexA/Signal_pep-like_sf"/>
</dbReference>
<evidence type="ECO:0000256" key="10">
    <source>
        <dbReference type="ARBA" id="ARBA00023136"/>
    </source>
</evidence>
<dbReference type="Pfam" id="PF10502">
    <property type="entry name" value="Peptidase_S26"/>
    <property type="match status" value="2"/>
</dbReference>
<dbReference type="PRINTS" id="PR00727">
    <property type="entry name" value="LEADERPTASE"/>
</dbReference>
<keyword evidence="10" id="KW-0472">Membrane</keyword>
<dbReference type="Proteomes" id="UP000008312">
    <property type="component" value="Unassembled WGS sequence"/>
</dbReference>
<organism evidence="12">
    <name type="scientific">Blastocystis hominis</name>
    <dbReference type="NCBI Taxonomy" id="12968"/>
    <lineage>
        <taxon>Eukaryota</taxon>
        <taxon>Sar</taxon>
        <taxon>Stramenopiles</taxon>
        <taxon>Bigyra</taxon>
        <taxon>Opalozoa</taxon>
        <taxon>Opalinata</taxon>
        <taxon>Blastocystidae</taxon>
        <taxon>Blastocystis</taxon>
    </lineage>
</organism>
<dbReference type="PANTHER" id="PTHR46041:SF2">
    <property type="entry name" value="MITOCHONDRIAL INNER MEMBRANE PROTEASE SUBUNIT 2"/>
    <property type="match status" value="1"/>
</dbReference>
<dbReference type="PANTHER" id="PTHR46041">
    <property type="entry name" value="MITOCHONDRIAL INNER MEMBRANE PROTEASE SUBUNIT 2"/>
    <property type="match status" value="1"/>
</dbReference>
<dbReference type="SUPFAM" id="SSF51306">
    <property type="entry name" value="LexA/Signal peptidase"/>
    <property type="match status" value="1"/>
</dbReference>
<dbReference type="InterPro" id="IPR000223">
    <property type="entry name" value="Pept_S26A_signal_pept_1"/>
</dbReference>
<dbReference type="RefSeq" id="XP_012895428.1">
    <property type="nucleotide sequence ID" value="XM_013039974.1"/>
</dbReference>
<feature type="domain" description="Peptidase S26" evidence="11">
    <location>
        <begin position="69"/>
        <end position="107"/>
    </location>
</feature>
<feature type="domain" description="Peptidase S26" evidence="11">
    <location>
        <begin position="15"/>
        <end position="67"/>
    </location>
</feature>
<keyword evidence="8" id="KW-1133">Transmembrane helix</keyword>
<comment type="subcellular location">
    <subcellularLocation>
        <location evidence="1">Mitochondrion inner membrane</location>
        <topology evidence="1">Single-pass membrane protein</topology>
    </subcellularLocation>
</comment>
<keyword evidence="9" id="KW-0496">Mitochondrion</keyword>
<dbReference type="InterPro" id="IPR019533">
    <property type="entry name" value="Peptidase_S26"/>
</dbReference>
<dbReference type="InterPro" id="IPR037730">
    <property type="entry name" value="IMP2"/>
</dbReference>
<dbReference type="OMA" id="GNICKFT"/>
<keyword evidence="13" id="KW-1185">Reference proteome</keyword>
<evidence type="ECO:0000256" key="1">
    <source>
        <dbReference type="ARBA" id="ARBA00004434"/>
    </source>
</evidence>
<evidence type="ECO:0000259" key="11">
    <source>
        <dbReference type="Pfam" id="PF10502"/>
    </source>
</evidence>
<evidence type="ECO:0000256" key="4">
    <source>
        <dbReference type="ARBA" id="ARBA00022670"/>
    </source>
</evidence>